<evidence type="ECO:0000256" key="1">
    <source>
        <dbReference type="SAM" id="Coils"/>
    </source>
</evidence>
<dbReference type="Proteomes" id="UP000265520">
    <property type="component" value="Unassembled WGS sequence"/>
</dbReference>
<feature type="coiled-coil region" evidence="1">
    <location>
        <begin position="49"/>
        <end position="76"/>
    </location>
</feature>
<sequence>KEENQLFYAEAKVKAERAKTEKILALATFIIKDREHCEELMKAEEDAIRKRAASELQEYVESIVKIEKEMDMLIETKS</sequence>
<comment type="caution">
    <text evidence="2">The sequence shown here is derived from an EMBL/GenBank/DDBJ whole genome shotgun (WGS) entry which is preliminary data.</text>
</comment>
<evidence type="ECO:0000313" key="3">
    <source>
        <dbReference type="Proteomes" id="UP000265520"/>
    </source>
</evidence>
<proteinExistence type="predicted"/>
<protein>
    <submittedName>
        <fullName evidence="2">E3 ubiquitin-protein ligase RF298-like</fullName>
    </submittedName>
</protein>
<reference evidence="2 3" key="1">
    <citation type="journal article" date="2018" name="Front. Plant Sci.">
        <title>Red Clover (Trifolium pratense) and Zigzag Clover (T. medium) - A Picture of Genomic Similarities and Differences.</title>
        <authorList>
            <person name="Dluhosova J."/>
            <person name="Istvanek J."/>
            <person name="Nedelnik J."/>
            <person name="Repkova J."/>
        </authorList>
    </citation>
    <scope>NUCLEOTIDE SEQUENCE [LARGE SCALE GENOMIC DNA]</scope>
    <source>
        <strain evidence="3">cv. 10/8</strain>
        <tissue evidence="2">Leaf</tissue>
    </source>
</reference>
<accession>A0A392Q0Y3</accession>
<feature type="non-terminal residue" evidence="2">
    <location>
        <position position="1"/>
    </location>
</feature>
<name>A0A392Q0Y3_9FABA</name>
<evidence type="ECO:0000313" key="2">
    <source>
        <dbReference type="EMBL" id="MCI17637.1"/>
    </source>
</evidence>
<dbReference type="AlphaFoldDB" id="A0A392Q0Y3"/>
<keyword evidence="1" id="KW-0175">Coiled coil</keyword>
<keyword evidence="3" id="KW-1185">Reference proteome</keyword>
<dbReference type="EMBL" id="LXQA010106349">
    <property type="protein sequence ID" value="MCI17637.1"/>
    <property type="molecule type" value="Genomic_DNA"/>
</dbReference>
<organism evidence="2 3">
    <name type="scientific">Trifolium medium</name>
    <dbReference type="NCBI Taxonomy" id="97028"/>
    <lineage>
        <taxon>Eukaryota</taxon>
        <taxon>Viridiplantae</taxon>
        <taxon>Streptophyta</taxon>
        <taxon>Embryophyta</taxon>
        <taxon>Tracheophyta</taxon>
        <taxon>Spermatophyta</taxon>
        <taxon>Magnoliopsida</taxon>
        <taxon>eudicotyledons</taxon>
        <taxon>Gunneridae</taxon>
        <taxon>Pentapetalae</taxon>
        <taxon>rosids</taxon>
        <taxon>fabids</taxon>
        <taxon>Fabales</taxon>
        <taxon>Fabaceae</taxon>
        <taxon>Papilionoideae</taxon>
        <taxon>50 kb inversion clade</taxon>
        <taxon>NPAAA clade</taxon>
        <taxon>Hologalegina</taxon>
        <taxon>IRL clade</taxon>
        <taxon>Trifolieae</taxon>
        <taxon>Trifolium</taxon>
    </lineage>
</organism>